<organism evidence="2 3">
    <name type="scientific">Magallana gigas</name>
    <name type="common">Pacific oyster</name>
    <name type="synonym">Crassostrea gigas</name>
    <dbReference type="NCBI Taxonomy" id="29159"/>
    <lineage>
        <taxon>Eukaryota</taxon>
        <taxon>Metazoa</taxon>
        <taxon>Spiralia</taxon>
        <taxon>Lophotrochozoa</taxon>
        <taxon>Mollusca</taxon>
        <taxon>Bivalvia</taxon>
        <taxon>Autobranchia</taxon>
        <taxon>Pteriomorphia</taxon>
        <taxon>Ostreida</taxon>
        <taxon>Ostreoidea</taxon>
        <taxon>Ostreidae</taxon>
        <taxon>Magallana</taxon>
    </lineage>
</organism>
<dbReference type="Proteomes" id="UP000005408">
    <property type="component" value="Unassembled WGS sequence"/>
</dbReference>
<feature type="compositionally biased region" description="Acidic residues" evidence="1">
    <location>
        <begin position="38"/>
        <end position="54"/>
    </location>
</feature>
<accession>A0A8W8NIZ8</accession>
<dbReference type="EnsemblMetazoa" id="G5510.1">
    <property type="protein sequence ID" value="G5510.1:cds"/>
    <property type="gene ID" value="G5510"/>
</dbReference>
<dbReference type="AlphaFoldDB" id="A0A8W8NIZ8"/>
<feature type="region of interest" description="Disordered" evidence="1">
    <location>
        <begin position="1"/>
        <end position="68"/>
    </location>
</feature>
<evidence type="ECO:0000313" key="3">
    <source>
        <dbReference type="Proteomes" id="UP000005408"/>
    </source>
</evidence>
<feature type="compositionally biased region" description="Basic residues" evidence="1">
    <location>
        <begin position="1"/>
        <end position="11"/>
    </location>
</feature>
<dbReference type="GeneID" id="136275400"/>
<protein>
    <submittedName>
        <fullName evidence="2">Uncharacterized protein</fullName>
    </submittedName>
</protein>
<proteinExistence type="predicted"/>
<keyword evidence="3" id="KW-1185">Reference proteome</keyword>
<evidence type="ECO:0000313" key="2">
    <source>
        <dbReference type="EnsemblMetazoa" id="G5510.1:cds"/>
    </source>
</evidence>
<name>A0A8W8NIZ8_MAGGI</name>
<sequence length="603" mass="68967">MSVSKRRSRRSIYKDEGEDDDDVNKGSDFVSVVSDVSSDIESDYDVSPDFESDSENERQDIKPMSNGEDEVEKLLAGCKGLYTVRTEVSTPRKPLVGVDFDPAWDKKIAGGNDARQDDFLAEEVTSCSDSESEKEDDKTTRLNPVVACISKMTLSPDITLEYPDNYHVDRTRAITWSQEKRADELRDTTLRFMEKMCTDIYTLVDKRDKKKVLVFNQSDEALVTFSVKVNKDEKEEGYRYEARIKNKSNWISRVAHCEGDEIKFHATEIESFYIIKIPQKEKEIIKPEGNILSFKHSKKVSLDMPLQTVDTPQDIDLQLSNVDKRAMVKRHSLFPEKFKLQKISQRLFVEHDIDKFNKAFSVKLDLESFRDSTDAGTLEPVAILWDGEEPTIKPKNECSLSYKKNRVVMTMKNLPNKSGLSVGLVAPGVVDKDEVKLAYADVFLCKITIHIKIVNPQEAMLYINCVMIENLPTFLKQTQSLDLIGTSEDFYLKNFHRIRAHLSGNSERKKSRKQNKLDCFIVFSNRAKENCLSFTISKQTRLGGSPTTVLELSLDSGHKKKIHRQEFDPWMLIGKKPGFPDKNPALRLSKGLTFDDFKSPRPF</sequence>
<reference evidence="2" key="1">
    <citation type="submission" date="2022-08" db="UniProtKB">
        <authorList>
            <consortium name="EnsemblMetazoa"/>
        </authorList>
    </citation>
    <scope>IDENTIFICATION</scope>
    <source>
        <strain evidence="2">05x7-T-G4-1.051#20</strain>
    </source>
</reference>
<evidence type="ECO:0000256" key="1">
    <source>
        <dbReference type="SAM" id="MobiDB-lite"/>
    </source>
</evidence>
<dbReference type="RefSeq" id="XP_065940435.1">
    <property type="nucleotide sequence ID" value="XM_066084363.1"/>
</dbReference>
<feature type="compositionally biased region" description="Low complexity" evidence="1">
    <location>
        <begin position="27"/>
        <end position="37"/>
    </location>
</feature>